<evidence type="ECO:0000313" key="3">
    <source>
        <dbReference type="EMBL" id="KAG5169273.1"/>
    </source>
</evidence>
<feature type="region of interest" description="Disordered" evidence="1">
    <location>
        <begin position="806"/>
        <end position="895"/>
    </location>
</feature>
<feature type="region of interest" description="Disordered" evidence="1">
    <location>
        <begin position="420"/>
        <end position="450"/>
    </location>
</feature>
<feature type="region of interest" description="Disordered" evidence="1">
    <location>
        <begin position="654"/>
        <end position="788"/>
    </location>
</feature>
<feature type="compositionally biased region" description="Low complexity" evidence="1">
    <location>
        <begin position="440"/>
        <end position="450"/>
    </location>
</feature>
<feature type="region of interest" description="Disordered" evidence="1">
    <location>
        <begin position="582"/>
        <end position="626"/>
    </location>
</feature>
<evidence type="ECO:0000256" key="1">
    <source>
        <dbReference type="SAM" id="MobiDB-lite"/>
    </source>
</evidence>
<feature type="compositionally biased region" description="Acidic residues" evidence="1">
    <location>
        <begin position="831"/>
        <end position="845"/>
    </location>
</feature>
<protein>
    <recommendedName>
        <fullName evidence="2">STB6-like N-terminal domain-containing protein</fullName>
    </recommendedName>
</protein>
<feature type="compositionally biased region" description="Polar residues" evidence="1">
    <location>
        <begin position="617"/>
        <end position="626"/>
    </location>
</feature>
<feature type="compositionally biased region" description="Polar residues" evidence="1">
    <location>
        <begin position="657"/>
        <end position="666"/>
    </location>
</feature>
<feature type="compositionally biased region" description="Basic and acidic residues" evidence="1">
    <location>
        <begin position="598"/>
        <end position="612"/>
    </location>
</feature>
<dbReference type="InterPro" id="IPR059025">
    <property type="entry name" value="STB6_N"/>
</dbReference>
<feature type="compositionally biased region" description="Pro residues" evidence="1">
    <location>
        <begin position="169"/>
        <end position="179"/>
    </location>
</feature>
<accession>A0A8H7Y140</accession>
<feature type="region of interest" description="Disordered" evidence="1">
    <location>
        <begin position="160"/>
        <end position="184"/>
    </location>
</feature>
<feature type="compositionally biased region" description="Basic and acidic residues" evidence="1">
    <location>
        <begin position="1223"/>
        <end position="1247"/>
    </location>
</feature>
<sequence>MPNHDLILLAPHAVRPPPQFEFASAKPQILLPQYQLYAVQRWVEQRRPFPCLLVYTANDDHRVLLDALAPATPAVWDSTLALLRADGARPKQTPHGTLIVTSLAHFRSDYNIVLVPDGNYATVQHQLHANISLLRMGCSPRAALSLEDPSDATRERFVSAYSLPDPDPHNPQAPAPGPRPRPRPALRHTVLELVKLIQASLALFGLYPSASASSVPQSLVLDGLLCDQTVQGIRIWTARVGAPCVGLEPTERIADPLFVSAILTLVLSVRNKLAYLGYSFILPRDPFLYPYAFSLAISHYIQSTAPHPPQNNRTFSTPHLSIHVSTPLIPPAPPPTNFLSASAASAAAAATIQSLPVGAVLTRELVESISAAYDAKLKAENRKVRRVIKNRLAAAADSDGAADSSDILLRDQRRHTLSLTLSGGEAASDRSPAQAGLAEGSSSVPSIGSSGGQLLSGIGSSLARLTTTGTTHGDPGAVMSPTLDLPGFVTLAVGTGASSFSRREKRARRKSKERARRGESMDIGTGSAALYERERDHVIAGTIRALWSGRVMELVRMREDAEGTSAAHRLGMGHGDSRTVLAERDKWTRRGPASDGEESWKEKRGYDGRSTEEESDVFNSNSTSMPGSVHSFGGMWGGRVRGKLGTWAGLAKKKTQSVDLSQTPPALSTPLKGKEKEREQLSVSPNNLVPVNAGPPHPPPRLVISGSGSMSSRPSASRRSTTTGSGAQSPTLPPMVFSGEGDDDDLLSSGQVSPLSDYRPNPFNMLSSASNSHTLASAEGSTTNLAGISSQEYERTLAKLLAQKRPWTDRRVPQTARVASWADPLSASTKDEEDEEEDEADEGEEVASMRSFEKRYPRSRSPGKAPHRRERDSEAEESDVSRLGPSLKRKGKEKEKARFHSLLSVMDGEGMLVEEPMEQSEYEDEEDAYSMDEVDIEGIWKKRRRAGFEPRRRRSFHDLKTFEGIEVLTPEWMKIDVDICGHLLIIRRREEHLRNVITCARLVTQSLSKINLAQRQHYETHLPTLSKIAADSTILNDLETERLRSLKIVQSTNTLEYESAQFLVDDLWQTAGQSRRKVFELREKVFGTGGRRLPAGVHGAHGPFNRLQWTLDGRSRVVDYRGRTESEAEEESRLDELPSVLPMDAPATPLEKKRELPPDEDEGDVVEHPGIKPMWLLRFFTSWGARWSVATAATSAAATPSPSGALSPTPIQKENSGESAPRNNEEARHQSKPNHDSTDPGGEKPEMKNTLPESPSA</sequence>
<feature type="region of interest" description="Disordered" evidence="1">
    <location>
        <begin position="1122"/>
        <end position="1167"/>
    </location>
</feature>
<dbReference type="Pfam" id="PF25995">
    <property type="entry name" value="STB6_N"/>
    <property type="match status" value="1"/>
</dbReference>
<comment type="caution">
    <text evidence="3">The sequence shown here is derived from an EMBL/GenBank/DDBJ whole genome shotgun (WGS) entry which is preliminary data.</text>
</comment>
<dbReference type="AlphaFoldDB" id="A0A8H7Y140"/>
<dbReference type="OrthoDB" id="19806at2759"/>
<dbReference type="InterPro" id="IPR038919">
    <property type="entry name" value="STB2/STB2"/>
</dbReference>
<organism evidence="3">
    <name type="scientific">Psilocybe cubensis</name>
    <name type="common">Psychedelic mushroom</name>
    <name type="synonym">Stropharia cubensis</name>
    <dbReference type="NCBI Taxonomy" id="181762"/>
    <lineage>
        <taxon>Eukaryota</taxon>
        <taxon>Fungi</taxon>
        <taxon>Dikarya</taxon>
        <taxon>Basidiomycota</taxon>
        <taxon>Agaricomycotina</taxon>
        <taxon>Agaricomycetes</taxon>
        <taxon>Agaricomycetidae</taxon>
        <taxon>Agaricales</taxon>
        <taxon>Agaricineae</taxon>
        <taxon>Strophariaceae</taxon>
        <taxon>Psilocybe</taxon>
    </lineage>
</organism>
<feature type="compositionally biased region" description="Low complexity" evidence="1">
    <location>
        <begin position="1195"/>
        <end position="1210"/>
    </location>
</feature>
<dbReference type="EMBL" id="JAFIQS010000005">
    <property type="protein sequence ID" value="KAG5169273.1"/>
    <property type="molecule type" value="Genomic_DNA"/>
</dbReference>
<dbReference type="PANTHER" id="PTHR31011">
    <property type="entry name" value="PROTEIN STB2-RELATED"/>
    <property type="match status" value="1"/>
</dbReference>
<feature type="compositionally biased region" description="Basic residues" evidence="1">
    <location>
        <begin position="503"/>
        <end position="515"/>
    </location>
</feature>
<reference evidence="3" key="1">
    <citation type="submission" date="2021-02" db="EMBL/GenBank/DDBJ databases">
        <title>Psilocybe cubensis genome.</title>
        <authorList>
            <person name="Mckernan K.J."/>
            <person name="Crawford S."/>
            <person name="Trippe A."/>
            <person name="Kane L.T."/>
            <person name="Mclaughlin S."/>
        </authorList>
    </citation>
    <scope>NUCLEOTIDE SEQUENCE [LARGE SCALE GENOMIC DNA]</scope>
    <source>
        <strain evidence="3">MGC-MH-2018</strain>
    </source>
</reference>
<feature type="domain" description="STB6-like N-terminal" evidence="2">
    <location>
        <begin position="26"/>
        <end position="136"/>
    </location>
</feature>
<proteinExistence type="predicted"/>
<feature type="region of interest" description="Disordered" evidence="1">
    <location>
        <begin position="499"/>
        <end position="521"/>
    </location>
</feature>
<dbReference type="GO" id="GO:0070822">
    <property type="term" value="C:Sin3-type complex"/>
    <property type="evidence" value="ECO:0007669"/>
    <property type="project" value="TreeGrafter"/>
</dbReference>
<feature type="compositionally biased region" description="Low complexity" evidence="1">
    <location>
        <begin position="705"/>
        <end position="726"/>
    </location>
</feature>
<feature type="compositionally biased region" description="Polar residues" evidence="1">
    <location>
        <begin position="1212"/>
        <end position="1222"/>
    </location>
</feature>
<feature type="region of interest" description="Disordered" evidence="1">
    <location>
        <begin position="1195"/>
        <end position="1257"/>
    </location>
</feature>
<dbReference type="PANTHER" id="PTHR31011:SF2">
    <property type="entry name" value="PROTEIN STB2-RELATED"/>
    <property type="match status" value="1"/>
</dbReference>
<name>A0A8H7Y140_PSICU</name>
<gene>
    <name evidence="3" type="ORF">JR316_005829</name>
</gene>
<evidence type="ECO:0000259" key="2">
    <source>
        <dbReference type="Pfam" id="PF25995"/>
    </source>
</evidence>
<feature type="compositionally biased region" description="Polar residues" evidence="1">
    <location>
        <begin position="764"/>
        <end position="788"/>
    </location>
</feature>